<dbReference type="AlphaFoldDB" id="A0A9P4I1F6"/>
<evidence type="ECO:0000313" key="2">
    <source>
        <dbReference type="Proteomes" id="UP000799776"/>
    </source>
</evidence>
<reference evidence="1" key="1">
    <citation type="journal article" date="2020" name="Stud. Mycol.">
        <title>101 Dothideomycetes genomes: a test case for predicting lifestyles and emergence of pathogens.</title>
        <authorList>
            <person name="Haridas S."/>
            <person name="Albert R."/>
            <person name="Binder M."/>
            <person name="Bloem J."/>
            <person name="Labutti K."/>
            <person name="Salamov A."/>
            <person name="Andreopoulos B."/>
            <person name="Baker S."/>
            <person name="Barry K."/>
            <person name="Bills G."/>
            <person name="Bluhm B."/>
            <person name="Cannon C."/>
            <person name="Castanera R."/>
            <person name="Culley D."/>
            <person name="Daum C."/>
            <person name="Ezra D."/>
            <person name="Gonzalez J."/>
            <person name="Henrissat B."/>
            <person name="Kuo A."/>
            <person name="Liang C."/>
            <person name="Lipzen A."/>
            <person name="Lutzoni F."/>
            <person name="Magnuson J."/>
            <person name="Mondo S."/>
            <person name="Nolan M."/>
            <person name="Ohm R."/>
            <person name="Pangilinan J."/>
            <person name="Park H.-J."/>
            <person name="Ramirez L."/>
            <person name="Alfaro M."/>
            <person name="Sun H."/>
            <person name="Tritt A."/>
            <person name="Yoshinaga Y."/>
            <person name="Zwiers L.-H."/>
            <person name="Turgeon B."/>
            <person name="Goodwin S."/>
            <person name="Spatafora J."/>
            <person name="Crous P."/>
            <person name="Grigoriev I."/>
        </authorList>
    </citation>
    <scope>NUCLEOTIDE SEQUENCE</scope>
    <source>
        <strain evidence="1">CBS 121410</strain>
    </source>
</reference>
<dbReference type="Pfam" id="PF11578">
    <property type="entry name" value="DUF3237"/>
    <property type="match status" value="1"/>
</dbReference>
<dbReference type="Gene3D" id="2.40.160.20">
    <property type="match status" value="1"/>
</dbReference>
<dbReference type="EMBL" id="ML978712">
    <property type="protein sequence ID" value="KAF2091005.1"/>
    <property type="molecule type" value="Genomic_DNA"/>
</dbReference>
<sequence length="174" mass="18754">MAFSGPSPRLEHVANIHLDLAPAVSGGETPRGKTNWFEILGGTISSVPGASKAMELQVLPGGGDYTTLFAEHGVLSLDIHMVAKDALNGDLFRFQNSGFIHVNNENVGNILLGSKEAKTTEFGEADVFERITCNTSSTEHGWMNFAVMVAQGRLLVSDGKFVGIEFRVFKMLAK</sequence>
<organism evidence="1 2">
    <name type="scientific">Saccharata proteae CBS 121410</name>
    <dbReference type="NCBI Taxonomy" id="1314787"/>
    <lineage>
        <taxon>Eukaryota</taxon>
        <taxon>Fungi</taxon>
        <taxon>Dikarya</taxon>
        <taxon>Ascomycota</taxon>
        <taxon>Pezizomycotina</taxon>
        <taxon>Dothideomycetes</taxon>
        <taxon>Dothideomycetes incertae sedis</taxon>
        <taxon>Botryosphaeriales</taxon>
        <taxon>Saccharataceae</taxon>
        <taxon>Saccharata</taxon>
    </lineage>
</organism>
<evidence type="ECO:0000313" key="1">
    <source>
        <dbReference type="EMBL" id="KAF2091005.1"/>
    </source>
</evidence>
<dbReference type="Proteomes" id="UP000799776">
    <property type="component" value="Unassembled WGS sequence"/>
</dbReference>
<name>A0A9P4I1F6_9PEZI</name>
<comment type="caution">
    <text evidence="1">The sequence shown here is derived from an EMBL/GenBank/DDBJ whole genome shotgun (WGS) entry which is preliminary data.</text>
</comment>
<protein>
    <submittedName>
        <fullName evidence="1">Uncharacterized protein</fullName>
    </submittedName>
</protein>
<proteinExistence type="predicted"/>
<gene>
    <name evidence="1" type="ORF">K490DRAFT_62336</name>
</gene>
<accession>A0A9P4I1F6</accession>
<keyword evidence="2" id="KW-1185">Reference proteome</keyword>
<dbReference type="OrthoDB" id="2544694at2759"/>